<protein>
    <recommendedName>
        <fullName evidence="2">Protein-glutamine gamma-glutamyltransferase-like C-terminal domain-containing protein</fullName>
    </recommendedName>
</protein>
<gene>
    <name evidence="3" type="ORF">HNR73_007535</name>
</gene>
<feature type="transmembrane region" description="Helical" evidence="1">
    <location>
        <begin position="26"/>
        <end position="49"/>
    </location>
</feature>
<accession>A0A841G131</accession>
<dbReference type="Proteomes" id="UP000548476">
    <property type="component" value="Unassembled WGS sequence"/>
</dbReference>
<proteinExistence type="predicted"/>
<feature type="domain" description="Protein-glutamine gamma-glutamyltransferase-like C-terminal" evidence="2">
    <location>
        <begin position="108"/>
        <end position="175"/>
    </location>
</feature>
<keyword evidence="1" id="KW-1133">Transmembrane helix</keyword>
<keyword evidence="1" id="KW-0472">Membrane</keyword>
<organism evidence="3 4">
    <name type="scientific">Phytomonospora endophytica</name>
    <dbReference type="NCBI Taxonomy" id="714109"/>
    <lineage>
        <taxon>Bacteria</taxon>
        <taxon>Bacillati</taxon>
        <taxon>Actinomycetota</taxon>
        <taxon>Actinomycetes</taxon>
        <taxon>Micromonosporales</taxon>
        <taxon>Micromonosporaceae</taxon>
        <taxon>Phytomonospora</taxon>
    </lineage>
</organism>
<evidence type="ECO:0000259" key="2">
    <source>
        <dbReference type="Pfam" id="PF13559"/>
    </source>
</evidence>
<name>A0A841G131_9ACTN</name>
<evidence type="ECO:0000256" key="1">
    <source>
        <dbReference type="SAM" id="Phobius"/>
    </source>
</evidence>
<keyword evidence="4" id="KW-1185">Reference proteome</keyword>
<dbReference type="RefSeq" id="WP_184792727.1">
    <property type="nucleotide sequence ID" value="NZ_BONT01000028.1"/>
</dbReference>
<reference evidence="3 4" key="1">
    <citation type="submission" date="2020-08" db="EMBL/GenBank/DDBJ databases">
        <title>Genomic Encyclopedia of Type Strains, Phase IV (KMG-IV): sequencing the most valuable type-strain genomes for metagenomic binning, comparative biology and taxonomic classification.</title>
        <authorList>
            <person name="Goeker M."/>
        </authorList>
    </citation>
    <scope>NUCLEOTIDE SEQUENCE [LARGE SCALE GENOMIC DNA]</scope>
    <source>
        <strain evidence="3 4">YIM 65646</strain>
    </source>
</reference>
<keyword evidence="1" id="KW-0812">Transmembrane</keyword>
<evidence type="ECO:0000313" key="3">
    <source>
        <dbReference type="EMBL" id="MBB6039638.1"/>
    </source>
</evidence>
<dbReference type="InterPro" id="IPR025403">
    <property type="entry name" value="TgpA-like_C"/>
</dbReference>
<dbReference type="EMBL" id="JACHGT010000024">
    <property type="protein sequence ID" value="MBB6039638.1"/>
    <property type="molecule type" value="Genomic_DNA"/>
</dbReference>
<dbReference type="Pfam" id="PF13559">
    <property type="entry name" value="DUF4129"/>
    <property type="match status" value="1"/>
</dbReference>
<dbReference type="AlphaFoldDB" id="A0A841G131"/>
<sequence length="191" mass="20686">MSENDGPVSGGIARWWSQLVADISDWYPLGVGGLLLTLLILATVVALFSHGTGWLRRERRYDGVVEYDKAAEVLDDEVPDLPSDQLRARARAYAAAGDHRRAVREWLRASVRDLIDRELIDHRPGWTVTELAAAASAALPPAAVAMDEAARIFSDIWYGQHEADAGHVERMAELDATISAAAGGRLAGSAT</sequence>
<comment type="caution">
    <text evidence="3">The sequence shown here is derived from an EMBL/GenBank/DDBJ whole genome shotgun (WGS) entry which is preliminary data.</text>
</comment>
<evidence type="ECO:0000313" key="4">
    <source>
        <dbReference type="Proteomes" id="UP000548476"/>
    </source>
</evidence>